<comment type="cofactor">
    <cofactor evidence="1 12">
        <name>heme b</name>
        <dbReference type="ChEBI" id="CHEBI:60344"/>
    </cofactor>
</comment>
<keyword evidence="7 12" id="KW-0408">Iron</keyword>
<dbReference type="EC" id="1.17.99.9" evidence="12"/>
<feature type="transmembrane region" description="Helical" evidence="12">
    <location>
        <begin position="221"/>
        <end position="245"/>
    </location>
</feature>
<accession>A0AAE5BTW9</accession>
<dbReference type="PANTHER" id="PTHR23289">
    <property type="entry name" value="CYTOCHROME C OXIDASE ASSEMBLY PROTEIN COX15"/>
    <property type="match status" value="1"/>
</dbReference>
<feature type="transmembrane region" description="Helical" evidence="12">
    <location>
        <begin position="178"/>
        <end position="201"/>
    </location>
</feature>
<keyword evidence="9 12" id="KW-0472">Membrane</keyword>
<keyword evidence="6 12" id="KW-0560">Oxidoreductase</keyword>
<feature type="binding site" description="axial binding residue" evidence="12">
    <location>
        <position position="342"/>
    </location>
    <ligand>
        <name>heme</name>
        <dbReference type="ChEBI" id="CHEBI:30413"/>
    </ligand>
    <ligandPart>
        <name>Fe</name>
        <dbReference type="ChEBI" id="CHEBI:18248"/>
    </ligandPart>
</feature>
<evidence type="ECO:0000313" key="14">
    <source>
        <dbReference type="Proteomes" id="UP001193501"/>
    </source>
</evidence>
<protein>
    <recommendedName>
        <fullName evidence="12">Heme A synthase</fullName>
        <shortName evidence="12">HAS</shortName>
        <ecNumber evidence="12">1.17.99.9</ecNumber>
    </recommendedName>
    <alternativeName>
        <fullName evidence="12">Cytochrome aa3-controlling protein</fullName>
    </alternativeName>
</protein>
<evidence type="ECO:0000256" key="11">
    <source>
        <dbReference type="ARBA" id="ARBA00048044"/>
    </source>
</evidence>
<comment type="subunit">
    <text evidence="12">Interacts with CtaB.</text>
</comment>
<dbReference type="GO" id="GO:0005886">
    <property type="term" value="C:plasma membrane"/>
    <property type="evidence" value="ECO:0007669"/>
    <property type="project" value="UniProtKB-SubCell"/>
</dbReference>
<sequence>MAAKRSIFEEVGQKVEGPKAGMISGPKAGRGAVRAWLIVIFLLVAVMIPVGGLTRLTESGLSITEWNLVMGTLPPLSEADWAQEFAKYQDSSQGKNLNPNMTMEQFKGIYWWEWGHRLLGRVIGLVWAVGFAGLALARKIPPGWSQRFWLLGALIGLQGLIGWLMVHSGLKEGMISVANVWLAAHLGGAFVIFGFIASWVFQLGRSETELMVARRAGEKKLAVKATGLMHFLFLQAILGALVAGIDAGQYYPTWPDMNGAFLPPEALDGALLQNPALVQFVHRMMAYVILAYGIYAWVKGRASPHASTRRAFHWVLAALVLQVVLGIVTVLAAAAIHPAISHQVGAILLWVLVMRARHLAAAPIQGSIRKGTA</sequence>
<keyword evidence="12" id="KW-1003">Cell membrane</keyword>
<feature type="transmembrane region" description="Helical" evidence="12">
    <location>
        <begin position="310"/>
        <end position="334"/>
    </location>
</feature>
<dbReference type="EMBL" id="JAABNR010000025">
    <property type="protein sequence ID" value="NBZ89525.1"/>
    <property type="molecule type" value="Genomic_DNA"/>
</dbReference>
<evidence type="ECO:0000256" key="3">
    <source>
        <dbReference type="ARBA" id="ARBA00022692"/>
    </source>
</evidence>
<keyword evidence="14" id="KW-1185">Reference proteome</keyword>
<evidence type="ECO:0000256" key="12">
    <source>
        <dbReference type="HAMAP-Rule" id="MF_01665"/>
    </source>
</evidence>
<proteinExistence type="inferred from homology"/>
<dbReference type="AlphaFoldDB" id="A0AAE5BTW9"/>
<organism evidence="13 14">
    <name type="scientific">Stagnihabitans tardus</name>
    <dbReference type="NCBI Taxonomy" id="2699202"/>
    <lineage>
        <taxon>Bacteria</taxon>
        <taxon>Pseudomonadati</taxon>
        <taxon>Pseudomonadota</taxon>
        <taxon>Alphaproteobacteria</taxon>
        <taxon>Rhodobacterales</taxon>
        <taxon>Paracoccaceae</taxon>
        <taxon>Stagnihabitans</taxon>
    </lineage>
</organism>
<comment type="similarity">
    <text evidence="12">Belongs to the COX15/CtaA family. Type 2 subfamily.</text>
</comment>
<dbReference type="RefSeq" id="WP_168776326.1">
    <property type="nucleotide sequence ID" value="NZ_JAABNR010000025.1"/>
</dbReference>
<dbReference type="Pfam" id="PF02628">
    <property type="entry name" value="COX15-CtaA"/>
    <property type="match status" value="1"/>
</dbReference>
<comment type="subcellular location">
    <subcellularLocation>
        <location evidence="12">Cell membrane</location>
        <topology evidence="12">Multi-pass membrane protein</topology>
    </subcellularLocation>
    <subcellularLocation>
        <location evidence="2">Membrane</location>
        <topology evidence="2">Multi-pass membrane protein</topology>
    </subcellularLocation>
</comment>
<dbReference type="InterPro" id="IPR023754">
    <property type="entry name" value="HemeA_Synthase_type2"/>
</dbReference>
<feature type="binding site" description="axial binding residue" evidence="12">
    <location>
        <position position="282"/>
    </location>
    <ligand>
        <name>heme</name>
        <dbReference type="ChEBI" id="CHEBI:30413"/>
    </ligand>
    <ligandPart>
        <name>Fe</name>
        <dbReference type="ChEBI" id="CHEBI:18248"/>
    </ligandPart>
</feature>
<keyword evidence="3 12" id="KW-0812">Transmembrane</keyword>
<evidence type="ECO:0000256" key="10">
    <source>
        <dbReference type="ARBA" id="ARBA00044501"/>
    </source>
</evidence>
<evidence type="ECO:0000256" key="5">
    <source>
        <dbReference type="ARBA" id="ARBA00022989"/>
    </source>
</evidence>
<keyword evidence="4 12" id="KW-0479">Metal-binding</keyword>
<dbReference type="Proteomes" id="UP001193501">
    <property type="component" value="Unassembled WGS sequence"/>
</dbReference>
<evidence type="ECO:0000256" key="7">
    <source>
        <dbReference type="ARBA" id="ARBA00023004"/>
    </source>
</evidence>
<dbReference type="GO" id="GO:0120547">
    <property type="term" value="F:heme A synthase activity"/>
    <property type="evidence" value="ECO:0007669"/>
    <property type="project" value="UniProtKB-EC"/>
</dbReference>
<comment type="caution">
    <text evidence="12">Lacks conserved residue(s) required for the propagation of feature annotation.</text>
</comment>
<evidence type="ECO:0000256" key="1">
    <source>
        <dbReference type="ARBA" id="ARBA00001970"/>
    </source>
</evidence>
<dbReference type="PANTHER" id="PTHR23289:SF2">
    <property type="entry name" value="CYTOCHROME C OXIDASE ASSEMBLY PROTEIN COX15 HOMOLOG"/>
    <property type="match status" value="1"/>
</dbReference>
<dbReference type="GO" id="GO:0006784">
    <property type="term" value="P:heme A biosynthetic process"/>
    <property type="evidence" value="ECO:0007669"/>
    <property type="project" value="UniProtKB-UniRule"/>
</dbReference>
<comment type="function">
    <text evidence="12">Catalyzes the conversion of heme O to heme A by two successive hydroxylations of the methyl group at C8. The first hydroxylation forms heme I, the second hydroxylation results in an unstable dihydroxymethyl group, which spontaneously dehydrates, resulting in the formyl group of heme A.</text>
</comment>
<name>A0AAE5BTW9_9RHOB</name>
<reference evidence="13" key="1">
    <citation type="submission" date="2020-01" db="EMBL/GenBank/DDBJ databases">
        <authorList>
            <person name="Chen W.-M."/>
        </authorList>
    </citation>
    <scope>NUCLEOTIDE SEQUENCE</scope>
    <source>
        <strain evidence="13">CYK-10</strain>
    </source>
</reference>
<comment type="pathway">
    <text evidence="10 12">Porphyrin-containing compound metabolism; heme A biosynthesis; heme A from heme O: step 1/1.</text>
</comment>
<dbReference type="InterPro" id="IPR003780">
    <property type="entry name" value="COX15/CtaA_fam"/>
</dbReference>
<evidence type="ECO:0000313" key="13">
    <source>
        <dbReference type="EMBL" id="NBZ89525.1"/>
    </source>
</evidence>
<evidence type="ECO:0000256" key="6">
    <source>
        <dbReference type="ARBA" id="ARBA00023002"/>
    </source>
</evidence>
<keyword evidence="8 12" id="KW-0350">Heme biosynthesis</keyword>
<keyword evidence="5 12" id="KW-1133">Transmembrane helix</keyword>
<feature type="transmembrane region" description="Helical" evidence="12">
    <location>
        <begin position="148"/>
        <end position="166"/>
    </location>
</feature>
<feature type="transmembrane region" description="Helical" evidence="12">
    <location>
        <begin position="280"/>
        <end position="298"/>
    </location>
</feature>
<comment type="caution">
    <text evidence="13">The sequence shown here is derived from an EMBL/GenBank/DDBJ whole genome shotgun (WGS) entry which is preliminary data.</text>
</comment>
<evidence type="ECO:0000256" key="4">
    <source>
        <dbReference type="ARBA" id="ARBA00022723"/>
    </source>
</evidence>
<dbReference type="HAMAP" id="MF_01665">
    <property type="entry name" value="HemeA_synth_type2"/>
    <property type="match status" value="1"/>
</dbReference>
<feature type="transmembrane region" description="Helical" evidence="12">
    <location>
        <begin position="32"/>
        <end position="52"/>
    </location>
</feature>
<evidence type="ECO:0000256" key="8">
    <source>
        <dbReference type="ARBA" id="ARBA00023133"/>
    </source>
</evidence>
<gene>
    <name evidence="12" type="primary">ctaA</name>
    <name evidence="13" type="ORF">GV832_18205</name>
</gene>
<dbReference type="GO" id="GO:0046872">
    <property type="term" value="F:metal ion binding"/>
    <property type="evidence" value="ECO:0007669"/>
    <property type="project" value="UniProtKB-KW"/>
</dbReference>
<evidence type="ECO:0000256" key="2">
    <source>
        <dbReference type="ARBA" id="ARBA00004141"/>
    </source>
</evidence>
<evidence type="ECO:0000256" key="9">
    <source>
        <dbReference type="ARBA" id="ARBA00023136"/>
    </source>
</evidence>
<comment type="catalytic activity">
    <reaction evidence="11">
        <text>Fe(II)-heme o + 2 A + H2O = Fe(II)-heme a + 2 AH2</text>
        <dbReference type="Rhea" id="RHEA:63388"/>
        <dbReference type="ChEBI" id="CHEBI:13193"/>
        <dbReference type="ChEBI" id="CHEBI:15377"/>
        <dbReference type="ChEBI" id="CHEBI:17499"/>
        <dbReference type="ChEBI" id="CHEBI:60530"/>
        <dbReference type="ChEBI" id="CHEBI:61715"/>
        <dbReference type="EC" id="1.17.99.9"/>
    </reaction>
    <physiologicalReaction direction="left-to-right" evidence="11">
        <dbReference type="Rhea" id="RHEA:63389"/>
    </physiologicalReaction>
</comment>
<feature type="transmembrane region" description="Helical" evidence="12">
    <location>
        <begin position="118"/>
        <end position="136"/>
    </location>
</feature>
<dbReference type="GO" id="GO:0016653">
    <property type="term" value="F:oxidoreductase activity, acting on NAD(P)H, heme protein as acceptor"/>
    <property type="evidence" value="ECO:0007669"/>
    <property type="project" value="TreeGrafter"/>
</dbReference>